<name>A0A212L079_9BACT</name>
<gene>
    <name evidence="1" type="ORF">KL86DES1_10726</name>
</gene>
<dbReference type="EMBL" id="FMJC01000001">
    <property type="protein sequence ID" value="SCM70930.1"/>
    <property type="molecule type" value="Genomic_DNA"/>
</dbReference>
<proteinExistence type="predicted"/>
<protein>
    <submittedName>
        <fullName evidence="1">Uncharacterized protein</fullName>
    </submittedName>
</protein>
<dbReference type="AlphaFoldDB" id="A0A212L079"/>
<evidence type="ECO:0000313" key="1">
    <source>
        <dbReference type="EMBL" id="SCM70930.1"/>
    </source>
</evidence>
<sequence>MALIIMVSTTLPYIWRGFSASKDAPVMNTLLMEESVWMDSEQCCAGRTRDKKSVTVHHP</sequence>
<reference evidence="1" key="1">
    <citation type="submission" date="2016-08" db="EMBL/GenBank/DDBJ databases">
        <authorList>
            <person name="Seilhamer J.J."/>
        </authorList>
    </citation>
    <scope>NUCLEOTIDE SEQUENCE</scope>
    <source>
        <strain evidence="1">86-1</strain>
    </source>
</reference>
<accession>A0A212L079</accession>
<organism evidence="1">
    <name type="scientific">uncultured Desulfovibrio sp</name>
    <dbReference type="NCBI Taxonomy" id="167968"/>
    <lineage>
        <taxon>Bacteria</taxon>
        <taxon>Pseudomonadati</taxon>
        <taxon>Thermodesulfobacteriota</taxon>
        <taxon>Desulfovibrionia</taxon>
        <taxon>Desulfovibrionales</taxon>
        <taxon>Desulfovibrionaceae</taxon>
        <taxon>Desulfovibrio</taxon>
        <taxon>environmental samples</taxon>
    </lineage>
</organism>